<reference evidence="1 2" key="1">
    <citation type="submission" date="2019-12" db="EMBL/GenBank/DDBJ databases">
        <title>Genome sequencing and assembly of endphytes of Porphyra tenera.</title>
        <authorList>
            <person name="Park J.M."/>
            <person name="Shin R."/>
            <person name="Jo S.H."/>
        </authorList>
    </citation>
    <scope>NUCLEOTIDE SEQUENCE [LARGE SCALE GENOMIC DNA]</scope>
    <source>
        <strain evidence="1 2">GPM3</strain>
    </source>
</reference>
<sequence>MQAKRYESELEKHFWFHENAEQIDESISAVRTSFALYDWVRLGQEYPPAMDELLQVRGGLITKLINEEYDRNAFRDLVSINAVLNEDSKTTEIFKLLDSEQPEAANRAFNFAQPALIKDKEYELYVKYVNPQHDFLRMKHSFESGMLSANNSDSNTSRSDFYINSFRNKAATLVAVLVVNDRELEAAEISTLAKEVLDDPQFHEELEDTLAGTVPVPWP</sequence>
<dbReference type="EMBL" id="CP054580">
    <property type="protein sequence ID" value="QKS24429.1"/>
    <property type="molecule type" value="Genomic_DNA"/>
</dbReference>
<gene>
    <name evidence="1" type="ORF">FX987_02206</name>
</gene>
<evidence type="ECO:0000313" key="2">
    <source>
        <dbReference type="Proteomes" id="UP000509761"/>
    </source>
</evidence>
<proteinExistence type="predicted"/>
<accession>A0A653VKV8</accession>
<dbReference type="Proteomes" id="UP000509761">
    <property type="component" value="Chromosome"/>
</dbReference>
<accession>A0A6N0YY25</accession>
<keyword evidence="2" id="KW-1185">Reference proteome</keyword>
<evidence type="ECO:0000313" key="1">
    <source>
        <dbReference type="EMBL" id="QKS24429.1"/>
    </source>
</evidence>
<protein>
    <submittedName>
        <fullName evidence="1">Uncharacterized protein</fullName>
    </submittedName>
</protein>
<dbReference type="AlphaFoldDB" id="A0A653VKV8"/>
<organism evidence="1 2">
    <name type="scientific">Vreelandella titanicae</name>
    <dbReference type="NCBI Taxonomy" id="664683"/>
    <lineage>
        <taxon>Bacteria</taxon>
        <taxon>Pseudomonadati</taxon>
        <taxon>Pseudomonadota</taxon>
        <taxon>Gammaproteobacteria</taxon>
        <taxon>Oceanospirillales</taxon>
        <taxon>Halomonadaceae</taxon>
        <taxon>Vreelandella</taxon>
    </lineage>
</organism>
<name>A0A653VKV8_9GAMM</name>